<dbReference type="STRING" id="860235.AOZ06_12490"/>
<proteinExistence type="predicted"/>
<feature type="domain" description="Isochorismatase-like" evidence="2">
    <location>
        <begin position="17"/>
        <end position="191"/>
    </location>
</feature>
<dbReference type="Pfam" id="PF00857">
    <property type="entry name" value="Isochorismatase"/>
    <property type="match status" value="1"/>
</dbReference>
<dbReference type="PANTHER" id="PTHR43540:SF16">
    <property type="entry name" value="ISOCHORISMATASE-LIKE DOMAIN-CONTAINING PROTEIN"/>
    <property type="match status" value="1"/>
</dbReference>
<dbReference type="KEGG" id="kphy:AOZ06_12490"/>
<organism evidence="3 4">
    <name type="scientific">Kibdelosporangium phytohabitans</name>
    <dbReference type="NCBI Taxonomy" id="860235"/>
    <lineage>
        <taxon>Bacteria</taxon>
        <taxon>Bacillati</taxon>
        <taxon>Actinomycetota</taxon>
        <taxon>Actinomycetes</taxon>
        <taxon>Pseudonocardiales</taxon>
        <taxon>Pseudonocardiaceae</taxon>
        <taxon>Kibdelosporangium</taxon>
    </lineage>
</organism>
<dbReference type="Proteomes" id="UP000063699">
    <property type="component" value="Chromosome"/>
</dbReference>
<dbReference type="AlphaFoldDB" id="A0A0N7F346"/>
<evidence type="ECO:0000313" key="3">
    <source>
        <dbReference type="EMBL" id="ALG07615.1"/>
    </source>
</evidence>
<protein>
    <submittedName>
        <fullName evidence="3">Isochorismatase</fullName>
    </submittedName>
</protein>
<dbReference type="Gene3D" id="3.40.50.850">
    <property type="entry name" value="Isochorismatase-like"/>
    <property type="match status" value="1"/>
</dbReference>
<dbReference type="GO" id="GO:0016787">
    <property type="term" value="F:hydrolase activity"/>
    <property type="evidence" value="ECO:0007669"/>
    <property type="project" value="UniProtKB-KW"/>
</dbReference>
<name>A0A0N7F346_9PSEU</name>
<evidence type="ECO:0000259" key="2">
    <source>
        <dbReference type="Pfam" id="PF00857"/>
    </source>
</evidence>
<dbReference type="PANTHER" id="PTHR43540">
    <property type="entry name" value="PEROXYUREIDOACRYLATE/UREIDOACRYLATE AMIDOHYDROLASE-RELATED"/>
    <property type="match status" value="1"/>
</dbReference>
<dbReference type="CDD" id="cd00431">
    <property type="entry name" value="cysteine_hydrolases"/>
    <property type="match status" value="1"/>
</dbReference>
<reference evidence="3 4" key="1">
    <citation type="submission" date="2015-07" db="EMBL/GenBank/DDBJ databases">
        <title>Genome sequencing of Kibdelosporangium phytohabitans.</title>
        <authorList>
            <person name="Qin S."/>
            <person name="Xing K."/>
        </authorList>
    </citation>
    <scope>NUCLEOTIDE SEQUENCE [LARGE SCALE GENOMIC DNA]</scope>
    <source>
        <strain evidence="3 4">KLBMP1111</strain>
    </source>
</reference>
<dbReference type="RefSeq" id="WP_054289582.1">
    <property type="nucleotide sequence ID" value="NZ_CP012752.1"/>
</dbReference>
<evidence type="ECO:0000313" key="4">
    <source>
        <dbReference type="Proteomes" id="UP000063699"/>
    </source>
</evidence>
<evidence type="ECO:0000256" key="1">
    <source>
        <dbReference type="ARBA" id="ARBA00022801"/>
    </source>
</evidence>
<dbReference type="EMBL" id="CP012752">
    <property type="protein sequence ID" value="ALG07615.1"/>
    <property type="molecule type" value="Genomic_DNA"/>
</dbReference>
<dbReference type="InterPro" id="IPR050272">
    <property type="entry name" value="Isochorismatase-like_hydrls"/>
</dbReference>
<dbReference type="SUPFAM" id="SSF52499">
    <property type="entry name" value="Isochorismatase-like hydrolases"/>
    <property type="match status" value="1"/>
</dbReference>
<keyword evidence="1" id="KW-0378">Hydrolase</keyword>
<dbReference type="InterPro" id="IPR036380">
    <property type="entry name" value="Isochorismatase-like_sf"/>
</dbReference>
<gene>
    <name evidence="3" type="ORF">AOZ06_12490</name>
</gene>
<dbReference type="InterPro" id="IPR000868">
    <property type="entry name" value="Isochorismatase-like_dom"/>
</dbReference>
<sequence length="196" mass="21795">MADEGKADNVDNGVSVALVMIDVLDAFFAPGKPAYYPDSVKVLDPCRELLAKARERRRLIVHAVERHRPGLADFEHKKIPVHCEIGDDQSPYVAGFEPLDTPNEVEVPKRRYSAFYATDLDLMLREQGVKTLVIAGVKTNVCVRATVQDAFAAGYEILLVKEATNSNRPHLAEASLEDIDRYFGSVVTLEQALERL</sequence>
<keyword evidence="4" id="KW-1185">Reference proteome</keyword>
<accession>A0A0N7F346</accession>
<dbReference type="OrthoDB" id="9814140at2"/>